<evidence type="ECO:0000256" key="10">
    <source>
        <dbReference type="NCBIfam" id="TIGR01397"/>
    </source>
</evidence>
<dbReference type="Pfam" id="PF01052">
    <property type="entry name" value="FliMN_C"/>
    <property type="match status" value="1"/>
</dbReference>
<evidence type="ECO:0000256" key="8">
    <source>
        <dbReference type="ARBA" id="ARBA00023136"/>
    </source>
</evidence>
<dbReference type="EMBL" id="LGHJ01000009">
    <property type="protein sequence ID" value="KPL77531.1"/>
    <property type="molecule type" value="Genomic_DNA"/>
</dbReference>
<keyword evidence="9" id="KW-0975">Bacterial flagellum</keyword>
<dbReference type="GO" id="GO:0050918">
    <property type="term" value="P:positive chemotaxis"/>
    <property type="evidence" value="ECO:0007669"/>
    <property type="project" value="TreeGrafter"/>
</dbReference>
<evidence type="ECO:0000256" key="2">
    <source>
        <dbReference type="ARBA" id="ARBA00004202"/>
    </source>
</evidence>
<evidence type="ECO:0000256" key="1">
    <source>
        <dbReference type="ARBA" id="ARBA00004117"/>
    </source>
</evidence>
<dbReference type="GO" id="GO:0071978">
    <property type="term" value="P:bacterial-type flagellum-dependent swarming motility"/>
    <property type="evidence" value="ECO:0007669"/>
    <property type="project" value="TreeGrafter"/>
</dbReference>
<dbReference type="Gene3D" id="3.40.1550.10">
    <property type="entry name" value="CheC-like"/>
    <property type="match status" value="1"/>
</dbReference>
<dbReference type="InterPro" id="IPR001689">
    <property type="entry name" value="Flag_FliM"/>
</dbReference>
<evidence type="ECO:0000256" key="4">
    <source>
        <dbReference type="ARBA" id="ARBA00021898"/>
    </source>
</evidence>
<gene>
    <name evidence="12" type="ORF">AC812_03010</name>
</gene>
<sequence length="350" mass="39801">MLSQSEIDALLKGAIEVDQKDGQESVNLAELINQGGEQRGRAETEGGKKVTSYNFWSPDRFSKEQMRAVELVHEDLTERLTTSLPTFLRTNLRPRLVHTEQGRFHDFLKDFPPNSLFHMINLAPLPSQVVITMSPNISYLILEQRLGGKIEGRYQDRPLTEIDQSLLRGLVEHMLGDIKAAWSKVVSVEPTLEDSTTNQHWVQMIMGNERVMLLTFELNIQGTTGTMSLFIPFNTLKPIANVLNPHIWIAGRKEQQQDYTTREKVLQNMQRVTLPIRVPLGQAELRLREILNLAVGDVIQLDTSIREPLVVEVARRKRFTGRVGRSGRNIAIQINGVIREPADPTDEIER</sequence>
<name>A0A0P6X3M3_9CHLR</name>
<dbReference type="InterPro" id="IPR028976">
    <property type="entry name" value="CheC-like_sf"/>
</dbReference>
<evidence type="ECO:0000256" key="9">
    <source>
        <dbReference type="ARBA" id="ARBA00023143"/>
    </source>
</evidence>
<keyword evidence="8" id="KW-0472">Membrane</keyword>
<dbReference type="SUPFAM" id="SSF101801">
    <property type="entry name" value="Surface presentation of antigens (SPOA)"/>
    <property type="match status" value="1"/>
</dbReference>
<accession>A0A0P6X3M3</accession>
<proteinExistence type="inferred from homology"/>
<evidence type="ECO:0000259" key="11">
    <source>
        <dbReference type="Pfam" id="PF01052"/>
    </source>
</evidence>
<organism evidence="12 13">
    <name type="scientific">Bellilinea caldifistulae</name>
    <dbReference type="NCBI Taxonomy" id="360411"/>
    <lineage>
        <taxon>Bacteria</taxon>
        <taxon>Bacillati</taxon>
        <taxon>Chloroflexota</taxon>
        <taxon>Anaerolineae</taxon>
        <taxon>Anaerolineales</taxon>
        <taxon>Anaerolineaceae</taxon>
        <taxon>Bellilinea</taxon>
    </lineage>
</organism>
<evidence type="ECO:0000313" key="13">
    <source>
        <dbReference type="Proteomes" id="UP000050514"/>
    </source>
</evidence>
<comment type="subcellular location">
    <subcellularLocation>
        <location evidence="1">Bacterial flagellum basal body</location>
    </subcellularLocation>
    <subcellularLocation>
        <location evidence="2">Cell membrane</location>
        <topology evidence="2">Peripheral membrane protein</topology>
    </subcellularLocation>
</comment>
<dbReference type="PRINTS" id="PR00955">
    <property type="entry name" value="FLGMOTORFLIM"/>
</dbReference>
<dbReference type="PANTHER" id="PTHR30034">
    <property type="entry name" value="FLAGELLAR MOTOR SWITCH PROTEIN FLIM"/>
    <property type="match status" value="1"/>
</dbReference>
<protein>
    <recommendedName>
        <fullName evidence="4 10">Flagellar motor switch protein FliM</fullName>
    </recommendedName>
</protein>
<dbReference type="PANTHER" id="PTHR30034:SF6">
    <property type="entry name" value="YOP PROTEINS TRANSLOCATION PROTEIN Q"/>
    <property type="match status" value="1"/>
</dbReference>
<evidence type="ECO:0000313" key="12">
    <source>
        <dbReference type="EMBL" id="KPL77531.1"/>
    </source>
</evidence>
<dbReference type="CDD" id="cd17908">
    <property type="entry name" value="FliM"/>
    <property type="match status" value="1"/>
</dbReference>
<keyword evidence="6" id="KW-0145">Chemotaxis</keyword>
<dbReference type="InterPro" id="IPR001543">
    <property type="entry name" value="FliN-like_C"/>
</dbReference>
<dbReference type="GO" id="GO:0005886">
    <property type="term" value="C:plasma membrane"/>
    <property type="evidence" value="ECO:0007669"/>
    <property type="project" value="UniProtKB-SubCell"/>
</dbReference>
<evidence type="ECO:0000256" key="7">
    <source>
        <dbReference type="ARBA" id="ARBA00022779"/>
    </source>
</evidence>
<comment type="similarity">
    <text evidence="3">Belongs to the FliM family.</text>
</comment>
<reference evidence="12 13" key="1">
    <citation type="submission" date="2015-07" db="EMBL/GenBank/DDBJ databases">
        <title>Draft genome of Bellilinea caldifistulae DSM 17877.</title>
        <authorList>
            <person name="Hemp J."/>
            <person name="Ward L.M."/>
            <person name="Pace L.A."/>
            <person name="Fischer W.W."/>
        </authorList>
    </citation>
    <scope>NUCLEOTIDE SEQUENCE [LARGE SCALE GENOMIC DNA]</scope>
    <source>
        <strain evidence="12 13">GOMI-1</strain>
    </source>
</reference>
<keyword evidence="7" id="KW-0283">Flagellar rotation</keyword>
<dbReference type="Gene3D" id="2.30.330.10">
    <property type="entry name" value="SpoA-like"/>
    <property type="match status" value="1"/>
</dbReference>
<comment type="caution">
    <text evidence="12">The sequence shown here is derived from an EMBL/GenBank/DDBJ whole genome shotgun (WGS) entry which is preliminary data.</text>
</comment>
<dbReference type="Proteomes" id="UP000050514">
    <property type="component" value="Unassembled WGS sequence"/>
</dbReference>
<keyword evidence="13" id="KW-1185">Reference proteome</keyword>
<dbReference type="AlphaFoldDB" id="A0A0P6X3M3"/>
<dbReference type="STRING" id="360411.AC812_03010"/>
<feature type="domain" description="Flagellar motor switch protein FliN-like C-terminal" evidence="11">
    <location>
        <begin position="268"/>
        <end position="338"/>
    </location>
</feature>
<dbReference type="Pfam" id="PF02154">
    <property type="entry name" value="FliM"/>
    <property type="match status" value="1"/>
</dbReference>
<keyword evidence="5" id="KW-1003">Cell membrane</keyword>
<dbReference type="OrthoDB" id="9806941at2"/>
<dbReference type="InterPro" id="IPR036429">
    <property type="entry name" value="SpoA-like_sf"/>
</dbReference>
<dbReference type="GO" id="GO:0009425">
    <property type="term" value="C:bacterial-type flagellum basal body"/>
    <property type="evidence" value="ECO:0007669"/>
    <property type="project" value="UniProtKB-SubCell"/>
</dbReference>
<evidence type="ECO:0000256" key="3">
    <source>
        <dbReference type="ARBA" id="ARBA00011049"/>
    </source>
</evidence>
<evidence type="ECO:0000256" key="5">
    <source>
        <dbReference type="ARBA" id="ARBA00022475"/>
    </source>
</evidence>
<dbReference type="RefSeq" id="WP_061913765.1">
    <property type="nucleotide sequence ID" value="NZ_DF967971.1"/>
</dbReference>
<dbReference type="GO" id="GO:0003774">
    <property type="term" value="F:cytoskeletal motor activity"/>
    <property type="evidence" value="ECO:0007669"/>
    <property type="project" value="InterPro"/>
</dbReference>
<dbReference type="NCBIfam" id="TIGR01397">
    <property type="entry name" value="fliM_switch"/>
    <property type="match status" value="1"/>
</dbReference>
<evidence type="ECO:0000256" key="6">
    <source>
        <dbReference type="ARBA" id="ARBA00022500"/>
    </source>
</evidence>
<dbReference type="SUPFAM" id="SSF103039">
    <property type="entry name" value="CheC-like"/>
    <property type="match status" value="1"/>
</dbReference>
<dbReference type="PIRSF" id="PIRSF002888">
    <property type="entry name" value="FliM"/>
    <property type="match status" value="1"/>
</dbReference>